<reference evidence="2" key="1">
    <citation type="submission" date="2017-01" db="EMBL/GenBank/DDBJ databases">
        <authorList>
            <person name="Brunel B."/>
        </authorList>
    </citation>
    <scope>NUCLEOTIDE SEQUENCE [LARGE SCALE GENOMIC DNA]</scope>
</reference>
<sequence>MSAVETVDLAKPVMRVICDAESTPRSRRHRTIRLSGDAEGLSISQFLSEGLFMMSTNDVDE</sequence>
<dbReference type="EMBL" id="FTPD01000011">
    <property type="protein sequence ID" value="SIT54932.1"/>
    <property type="molecule type" value="Genomic_DNA"/>
</dbReference>
<organism evidence="1 2">
    <name type="scientific">Mesorhizobium prunaredense</name>
    <dbReference type="NCBI Taxonomy" id="1631249"/>
    <lineage>
        <taxon>Bacteria</taxon>
        <taxon>Pseudomonadati</taxon>
        <taxon>Pseudomonadota</taxon>
        <taxon>Alphaproteobacteria</taxon>
        <taxon>Hyphomicrobiales</taxon>
        <taxon>Phyllobacteriaceae</taxon>
        <taxon>Mesorhizobium</taxon>
    </lineage>
</organism>
<keyword evidence="2" id="KW-1185">Reference proteome</keyword>
<protein>
    <submittedName>
        <fullName evidence="1">Uncharacterized protein</fullName>
    </submittedName>
</protein>
<dbReference type="Proteomes" id="UP000188388">
    <property type="component" value="Unassembled WGS sequence"/>
</dbReference>
<dbReference type="AlphaFoldDB" id="A0A1R3V4W2"/>
<name>A0A1R3V4W2_9HYPH</name>
<accession>A0A1R3V4W2</accession>
<gene>
    <name evidence="1" type="ORF">BQ8794_190066</name>
</gene>
<evidence type="ECO:0000313" key="2">
    <source>
        <dbReference type="Proteomes" id="UP000188388"/>
    </source>
</evidence>
<proteinExistence type="predicted"/>
<evidence type="ECO:0000313" key="1">
    <source>
        <dbReference type="EMBL" id="SIT54932.1"/>
    </source>
</evidence>